<dbReference type="InParanoid" id="E0VF16"/>
<dbReference type="Proteomes" id="UP000009046">
    <property type="component" value="Unassembled WGS sequence"/>
</dbReference>
<organism>
    <name type="scientific">Pediculus humanus subsp. corporis</name>
    <name type="common">Body louse</name>
    <dbReference type="NCBI Taxonomy" id="121224"/>
    <lineage>
        <taxon>Eukaryota</taxon>
        <taxon>Metazoa</taxon>
        <taxon>Ecdysozoa</taxon>
        <taxon>Arthropoda</taxon>
        <taxon>Hexapoda</taxon>
        <taxon>Insecta</taxon>
        <taxon>Pterygota</taxon>
        <taxon>Neoptera</taxon>
        <taxon>Paraneoptera</taxon>
        <taxon>Psocodea</taxon>
        <taxon>Troctomorpha</taxon>
        <taxon>Phthiraptera</taxon>
        <taxon>Anoplura</taxon>
        <taxon>Pediculidae</taxon>
        <taxon>Pediculus</taxon>
    </lineage>
</organism>
<dbReference type="eggNOG" id="ENOG502QUCB">
    <property type="taxonomic scope" value="Eukaryota"/>
</dbReference>
<dbReference type="InterPro" id="IPR032008">
    <property type="entry name" value="APD1-4_N"/>
</dbReference>
<dbReference type="OrthoDB" id="6435218at2759"/>
<dbReference type="GeneID" id="8236378"/>
<dbReference type="EMBL" id="AAZO01001723">
    <property type="status" value="NOT_ANNOTATED_CDS"/>
    <property type="molecule type" value="Genomic_DNA"/>
</dbReference>
<reference evidence="3" key="1">
    <citation type="submission" date="2007-04" db="EMBL/GenBank/DDBJ databases">
        <title>Annotation of Pediculus humanus corporis strain USDA.</title>
        <authorList>
            <person name="Kirkness E."/>
            <person name="Hannick L."/>
            <person name="Hass B."/>
            <person name="Bruggner R."/>
            <person name="Lawson D."/>
            <person name="Bidwell S."/>
            <person name="Joardar V."/>
            <person name="Caler E."/>
            <person name="Walenz B."/>
            <person name="Inman J."/>
            <person name="Schobel S."/>
            <person name="Galinsky K."/>
            <person name="Amedeo P."/>
            <person name="Strausberg R."/>
        </authorList>
    </citation>
    <scope>NUCLEOTIDE SEQUENCE</scope>
    <source>
        <strain evidence="3">USDA</strain>
    </source>
</reference>
<evidence type="ECO:0000313" key="3">
    <source>
        <dbReference type="EMBL" id="EEB11990.1"/>
    </source>
</evidence>
<feature type="domain" description="E3 ubiquitin-protein ligase APD1-4 middle" evidence="2">
    <location>
        <begin position="318"/>
        <end position="389"/>
    </location>
</feature>
<evidence type="ECO:0000259" key="2">
    <source>
        <dbReference type="Pfam" id="PF16041"/>
    </source>
</evidence>
<dbReference type="OMA" id="VFQSEND"/>
<feature type="domain" description="E3 ubiquitin-protein ligase APD1-4 N-terminal" evidence="1">
    <location>
        <begin position="12"/>
        <end position="81"/>
    </location>
</feature>
<proteinExistence type="predicted"/>
<dbReference type="EnsemblMetazoa" id="PHUM148750-RA">
    <property type="protein sequence ID" value="PHUM148750-PA"/>
    <property type="gene ID" value="PHUM148750"/>
</dbReference>
<evidence type="ECO:0000313" key="5">
    <source>
        <dbReference type="Proteomes" id="UP000009046"/>
    </source>
</evidence>
<dbReference type="Pfam" id="PF16040">
    <property type="entry name" value="APD1-4_N"/>
    <property type="match status" value="1"/>
</dbReference>
<dbReference type="InterPro" id="IPR032010">
    <property type="entry name" value="APD1-4_M"/>
</dbReference>
<reference evidence="4" key="3">
    <citation type="submission" date="2020-05" db="UniProtKB">
        <authorList>
            <consortium name="EnsemblMetazoa"/>
        </authorList>
    </citation>
    <scope>IDENTIFICATION</scope>
    <source>
        <strain evidence="4">USDA</strain>
    </source>
</reference>
<dbReference type="HOGENOM" id="CLU_567747_0_0_1"/>
<dbReference type="KEGG" id="phu:Phum_PHUM148750"/>
<protein>
    <submittedName>
        <fullName evidence="3 4">Uncharacterized protein</fullName>
    </submittedName>
</protein>
<dbReference type="EMBL" id="DS235100">
    <property type="protein sequence ID" value="EEB11990.1"/>
    <property type="molecule type" value="Genomic_DNA"/>
</dbReference>
<dbReference type="CTD" id="8236378"/>
<gene>
    <name evidence="4" type="primary">8236378</name>
    <name evidence="3" type="ORF">Phum_PHUM148750</name>
</gene>
<dbReference type="VEuPathDB" id="VectorBase:PHUM148750"/>
<dbReference type="PANTHER" id="PTHR39077">
    <property type="entry name" value="DUF4793 DOMAIN-CONTAINING PROTEIN"/>
    <property type="match status" value="1"/>
</dbReference>
<sequence>MFFNKEQTLKMNSSFNAYLMGSEPEVSNKKKRITLKKSMKIPDDTFEYWGFFLPKGSQMELTVCSKMEGARILVVKGGRNLETCGLLNKLKNEKFHPPLNLDKNEDKVWVIFETIAEKIHNNKSENSIKDKNDNNNNLKFRNSRSVFQSENDLDFNDAREIENTDARNHMFKYHERVNTSELRTIEESVVGHKLRHSKQKSASVKYKPIILSNKVIEDRITAEEEDYRKKRNIISNSPYNLDIAKVAHGGNAFNFTDEESSASSFESSLFNCFEGKILFNHVVPSSDLCLDTSHLYSSGTKIMTTTHNVSADGDYDDAVNSIHGIFDIYKPTYEYSNYSKNCLNKTECNFNLNFFSKQKIIVEVPTKNGIEHNDDDMTMLLLICHPRMTLL</sequence>
<dbReference type="PANTHER" id="PTHR39077:SF2">
    <property type="entry name" value="E3 UBIQUITIN-PROTEIN LIGASE APD1-4 MIDDLE DOMAIN-CONTAINING PROTEIN"/>
    <property type="match status" value="1"/>
</dbReference>
<evidence type="ECO:0000259" key="1">
    <source>
        <dbReference type="Pfam" id="PF16040"/>
    </source>
</evidence>
<name>E0VF16_PEDHC</name>
<reference evidence="3" key="2">
    <citation type="submission" date="2007-04" db="EMBL/GenBank/DDBJ databases">
        <title>The genome of the human body louse.</title>
        <authorList>
            <consortium name="The Human Body Louse Genome Consortium"/>
            <person name="Kirkness E."/>
            <person name="Walenz B."/>
            <person name="Hass B."/>
            <person name="Bruggner R."/>
            <person name="Strausberg R."/>
        </authorList>
    </citation>
    <scope>NUCLEOTIDE SEQUENCE</scope>
    <source>
        <strain evidence="3">USDA</strain>
    </source>
</reference>
<dbReference type="Pfam" id="PF16041">
    <property type="entry name" value="APD1-4_M"/>
    <property type="match status" value="1"/>
</dbReference>
<accession>E0VF16</accession>
<dbReference type="AlphaFoldDB" id="E0VF16"/>
<keyword evidence="5" id="KW-1185">Reference proteome</keyword>
<evidence type="ECO:0000313" key="4">
    <source>
        <dbReference type="EnsemblMetazoa" id="PHUM148750-PA"/>
    </source>
</evidence>
<dbReference type="RefSeq" id="XP_002424728.1">
    <property type="nucleotide sequence ID" value="XM_002424683.1"/>
</dbReference>